<reference evidence="2 3" key="1">
    <citation type="journal article" date="2021" name="PeerJ">
        <title>Analysis of 44 Vibrio anguillarum genomes reveals high genetic diversity.</title>
        <authorList>
            <person name="Hansen M.J."/>
            <person name="Dalsgaard I."/>
        </authorList>
    </citation>
    <scope>NUCLEOTIDE SEQUENCE [LARGE SCALE GENOMIC DNA]</scope>
    <source>
        <strain evidence="2 3">17-16730-2A</strain>
    </source>
</reference>
<gene>
    <name evidence="2" type="ORF">EAY07_25955</name>
</gene>
<dbReference type="AlphaFoldDB" id="A0ABD4KUV6"/>
<accession>A0ABD4KUV6</accession>
<evidence type="ECO:0000313" key="3">
    <source>
        <dbReference type="Proteomes" id="UP000722957"/>
    </source>
</evidence>
<feature type="non-terminal residue" evidence="2">
    <location>
        <position position="106"/>
    </location>
</feature>
<dbReference type="Proteomes" id="UP000722957">
    <property type="component" value="Unassembled WGS sequence"/>
</dbReference>
<feature type="region of interest" description="Disordered" evidence="1">
    <location>
        <begin position="62"/>
        <end position="85"/>
    </location>
</feature>
<dbReference type="EMBL" id="RDOM01001149">
    <property type="protein sequence ID" value="MBF4275386.1"/>
    <property type="molecule type" value="Genomic_DNA"/>
</dbReference>
<comment type="caution">
    <text evidence="2">The sequence shown here is derived from an EMBL/GenBank/DDBJ whole genome shotgun (WGS) entry which is preliminary data.</text>
</comment>
<feature type="non-terminal residue" evidence="2">
    <location>
        <position position="1"/>
    </location>
</feature>
<dbReference type="RefSeq" id="WP_194574428.1">
    <property type="nucleotide sequence ID" value="NZ_RDOM01001149.1"/>
</dbReference>
<sequence>KAQVDNEKTQTELYKAKVSILESELAGLESKNQQYLGWLNSTPKTVPAMELKIKQLENDLTRSQVPVDCPKENSDSGNNSASETTTEVVKYVYSQSFKEGGSFTDP</sequence>
<protein>
    <submittedName>
        <fullName evidence="2">Uncharacterized protein</fullName>
    </submittedName>
</protein>
<proteinExistence type="predicted"/>
<name>A0ABD4KUV6_VIBAN</name>
<organism evidence="2 3">
    <name type="scientific">Vibrio anguillarum</name>
    <name type="common">Listonella anguillarum</name>
    <dbReference type="NCBI Taxonomy" id="55601"/>
    <lineage>
        <taxon>Bacteria</taxon>
        <taxon>Pseudomonadati</taxon>
        <taxon>Pseudomonadota</taxon>
        <taxon>Gammaproteobacteria</taxon>
        <taxon>Vibrionales</taxon>
        <taxon>Vibrionaceae</taxon>
        <taxon>Vibrio</taxon>
    </lineage>
</organism>
<feature type="compositionally biased region" description="Polar residues" evidence="1">
    <location>
        <begin position="75"/>
        <end position="85"/>
    </location>
</feature>
<evidence type="ECO:0000313" key="2">
    <source>
        <dbReference type="EMBL" id="MBF4275386.1"/>
    </source>
</evidence>
<evidence type="ECO:0000256" key="1">
    <source>
        <dbReference type="SAM" id="MobiDB-lite"/>
    </source>
</evidence>